<feature type="binding site" evidence="1">
    <location>
        <begin position="139"/>
        <end position="140"/>
    </location>
    <ligand>
        <name>S-adenosyl-L-methionine</name>
        <dbReference type="ChEBI" id="CHEBI:59789"/>
    </ligand>
</feature>
<feature type="binding site" evidence="1">
    <location>
        <position position="18"/>
    </location>
    <ligand>
        <name>S-adenosyl-L-methionine</name>
        <dbReference type="ChEBI" id="CHEBI:59789"/>
    </ligand>
</feature>
<evidence type="ECO:0000256" key="1">
    <source>
        <dbReference type="HAMAP-Rule" id="MF_00934"/>
    </source>
</evidence>
<dbReference type="GO" id="GO:0005829">
    <property type="term" value="C:cytosol"/>
    <property type="evidence" value="ECO:0007669"/>
    <property type="project" value="TreeGrafter"/>
</dbReference>
<gene>
    <name evidence="1" type="primary">rlmJ</name>
    <name evidence="2" type="ORF">SAMN06265338_101691</name>
</gene>
<dbReference type="InterPro" id="IPR029063">
    <property type="entry name" value="SAM-dependent_MTases_sf"/>
</dbReference>
<feature type="binding site" evidence="1">
    <location>
        <position position="114"/>
    </location>
    <ligand>
        <name>S-adenosyl-L-methionine</name>
        <dbReference type="ChEBI" id="CHEBI:59789"/>
    </ligand>
</feature>
<comment type="similarity">
    <text evidence="1">Belongs to the RlmJ family.</text>
</comment>
<dbReference type="PROSITE" id="PS00092">
    <property type="entry name" value="N6_MTASE"/>
    <property type="match status" value="1"/>
</dbReference>
<feature type="binding site" evidence="1">
    <location>
        <position position="41"/>
    </location>
    <ligand>
        <name>S-adenosyl-L-methionine</name>
        <dbReference type="ChEBI" id="CHEBI:59789"/>
    </ligand>
</feature>
<reference evidence="3" key="1">
    <citation type="submission" date="2017-06" db="EMBL/GenBank/DDBJ databases">
        <authorList>
            <person name="Varghese N."/>
            <person name="Submissions S."/>
        </authorList>
    </citation>
    <scope>NUCLEOTIDE SEQUENCE [LARGE SCALE GENOMIC DNA]</scope>
    <source>
        <strain evidence="3">DSM 137</strain>
    </source>
</reference>
<name>A0A212QKI8_RHOAC</name>
<comment type="function">
    <text evidence="1">Specifically methylates the adenine in position 2030 of 23S rRNA.</text>
</comment>
<dbReference type="RefSeq" id="WP_088519135.1">
    <property type="nucleotide sequence ID" value="NZ_FYDG01000001.1"/>
</dbReference>
<feature type="site" description="Interaction with substrate rRNA" evidence="1">
    <location>
        <position position="3"/>
    </location>
</feature>
<comment type="catalytic activity">
    <reaction evidence="1">
        <text>adenosine(2030) in 23S rRNA + S-adenosyl-L-methionine = N(6)-methyladenosine(2030) in 23S rRNA + S-adenosyl-L-homocysteine + H(+)</text>
        <dbReference type="Rhea" id="RHEA:43736"/>
        <dbReference type="Rhea" id="RHEA-COMP:10668"/>
        <dbReference type="Rhea" id="RHEA-COMP:10669"/>
        <dbReference type="ChEBI" id="CHEBI:15378"/>
        <dbReference type="ChEBI" id="CHEBI:57856"/>
        <dbReference type="ChEBI" id="CHEBI:59789"/>
        <dbReference type="ChEBI" id="CHEBI:74411"/>
        <dbReference type="ChEBI" id="CHEBI:74449"/>
        <dbReference type="EC" id="2.1.1.266"/>
    </reaction>
</comment>
<keyword evidence="1 2" id="KW-0489">Methyltransferase</keyword>
<dbReference type="PANTHER" id="PTHR37426:SF1">
    <property type="entry name" value="RIBOSOMAL RNA LARGE SUBUNIT METHYLTRANSFERASE J"/>
    <property type="match status" value="1"/>
</dbReference>
<feature type="binding site" evidence="1">
    <location>
        <position position="160"/>
    </location>
    <ligand>
        <name>S-adenosyl-L-methionine</name>
        <dbReference type="ChEBI" id="CHEBI:59789"/>
    </ligand>
</feature>
<keyword evidence="1" id="KW-0949">S-adenosyl-L-methionine</keyword>
<dbReference type="PANTHER" id="PTHR37426">
    <property type="entry name" value="RIBOSOMAL RNA LARGE SUBUNIT METHYLTRANSFERASE J"/>
    <property type="match status" value="1"/>
</dbReference>
<dbReference type="Proteomes" id="UP000198418">
    <property type="component" value="Unassembled WGS sequence"/>
</dbReference>
<sequence>MNYRHEFHAGNFADVLKHALLVRTLLYLRRKDKAFRYIDTHSGAGLYDLSGSEAQRSGEARDGIDRLRAASLSPAAAELLAPYLDSVGAGPLYPGSPKIAQSFLRPQDKALCCELLPQAAAALRRALGRDARVKVIERDGYEGLNAFVPPPERRGLVLIDPPFERRDDYERAFDSVAAALKKWPGGTFMIWQPVKEPEIADAFCREIGGLAEGLRIDLQARAPGKGLGRTGLVVVNPPYVLEEEASVLLPELTRLLAQDGTARFWLEPFGKKTDASKVPSQ</sequence>
<dbReference type="GO" id="GO:0070475">
    <property type="term" value="P:rRNA base methylation"/>
    <property type="evidence" value="ECO:0007669"/>
    <property type="project" value="UniProtKB-UniRule"/>
</dbReference>
<keyword evidence="3" id="KW-1185">Reference proteome</keyword>
<dbReference type="AlphaFoldDB" id="A0A212QKI8"/>
<dbReference type="Pfam" id="PF04378">
    <property type="entry name" value="RsmJ"/>
    <property type="match status" value="1"/>
</dbReference>
<dbReference type="OrthoDB" id="9791274at2"/>
<comment type="subunit">
    <text evidence="1">Monomer.</text>
</comment>
<dbReference type="HAMAP" id="MF_00934">
    <property type="entry name" value="23SrRNA_methyltr_J"/>
    <property type="match status" value="1"/>
</dbReference>
<feature type="active site" description="Proton acceptor" evidence="1">
    <location>
        <position position="160"/>
    </location>
</feature>
<dbReference type="GO" id="GO:0003723">
    <property type="term" value="F:RNA binding"/>
    <property type="evidence" value="ECO:0007669"/>
    <property type="project" value="UniProtKB-UniRule"/>
</dbReference>
<dbReference type="EMBL" id="FYDG01000001">
    <property type="protein sequence ID" value="SNB59877.1"/>
    <property type="molecule type" value="Genomic_DNA"/>
</dbReference>
<organism evidence="2 3">
    <name type="scientific">Rhodoblastus acidophilus</name>
    <name type="common">Rhodopseudomonas acidophila</name>
    <dbReference type="NCBI Taxonomy" id="1074"/>
    <lineage>
        <taxon>Bacteria</taxon>
        <taxon>Pseudomonadati</taxon>
        <taxon>Pseudomonadota</taxon>
        <taxon>Alphaproteobacteria</taxon>
        <taxon>Hyphomicrobiales</taxon>
        <taxon>Rhodoblastaceae</taxon>
        <taxon>Rhodoblastus</taxon>
    </lineage>
</organism>
<evidence type="ECO:0000313" key="3">
    <source>
        <dbReference type="Proteomes" id="UP000198418"/>
    </source>
</evidence>
<feature type="binding site" evidence="1">
    <location>
        <position position="96"/>
    </location>
    <ligand>
        <name>S-adenosyl-L-methionine</name>
        <dbReference type="ChEBI" id="CHEBI:59789"/>
    </ligand>
</feature>
<dbReference type="SUPFAM" id="SSF53335">
    <property type="entry name" value="S-adenosyl-L-methionine-dependent methyltransferases"/>
    <property type="match status" value="1"/>
</dbReference>
<protein>
    <recommendedName>
        <fullName evidence="1">Ribosomal RNA large subunit methyltransferase J</fullName>
        <ecNumber evidence="1">2.1.1.266</ecNumber>
    </recommendedName>
    <alternativeName>
        <fullName evidence="1">23S rRNA (adenine(2030)-N6)-methyltransferase</fullName>
    </alternativeName>
    <alternativeName>
        <fullName evidence="1">23S rRNA m6A2030 methyltransferase</fullName>
    </alternativeName>
</protein>
<proteinExistence type="inferred from homology"/>
<dbReference type="InterPro" id="IPR007473">
    <property type="entry name" value="RlmJ"/>
</dbReference>
<dbReference type="EC" id="2.1.1.266" evidence="1"/>
<keyword evidence="1" id="KW-0694">RNA-binding</keyword>
<dbReference type="GO" id="GO:0036307">
    <property type="term" value="F:23S rRNA (adenine(2030)-N(6))-methyltransferase activity"/>
    <property type="evidence" value="ECO:0007669"/>
    <property type="project" value="UniProtKB-UniRule"/>
</dbReference>
<evidence type="ECO:0000313" key="2">
    <source>
        <dbReference type="EMBL" id="SNB59877.1"/>
    </source>
</evidence>
<accession>A0A212QKI8</accession>
<keyword evidence="1 2" id="KW-0808">Transferase</keyword>
<keyword evidence="1" id="KW-0698">rRNA processing</keyword>
<dbReference type="InterPro" id="IPR002052">
    <property type="entry name" value="DNA_methylase_N6_adenine_CS"/>
</dbReference>
<dbReference type="Gene3D" id="3.40.50.150">
    <property type="entry name" value="Vaccinia Virus protein VP39"/>
    <property type="match status" value="1"/>
</dbReference>